<dbReference type="GO" id="GO:0004414">
    <property type="term" value="F:homoserine O-acetyltransferase activity"/>
    <property type="evidence" value="ECO:0007669"/>
    <property type="project" value="UniProtKB-UniRule"/>
</dbReference>
<protein>
    <recommendedName>
        <fullName evidence="2">Homoserine O-acetyltransferase</fullName>
        <shortName evidence="2">HAT</shortName>
        <ecNumber evidence="2">2.3.1.31</ecNumber>
    </recommendedName>
    <alternativeName>
        <fullName evidence="2">Homoserine transacetylase</fullName>
        <shortName evidence="2">HTA</shortName>
    </alternativeName>
</protein>
<comment type="similarity">
    <text evidence="2">Belongs to the AB hydrolase superfamily. MetX family.</text>
</comment>
<evidence type="ECO:0000256" key="4">
    <source>
        <dbReference type="SAM" id="MobiDB-lite"/>
    </source>
</evidence>
<dbReference type="UniPathway" id="UPA00051">
    <property type="reaction ID" value="UER00074"/>
</dbReference>
<keyword evidence="7" id="KW-1185">Reference proteome</keyword>
<dbReference type="Pfam" id="PF00561">
    <property type="entry name" value="Abhydrolase_1"/>
    <property type="match status" value="1"/>
</dbReference>
<keyword evidence="2" id="KW-0963">Cytoplasm</keyword>
<dbReference type="InterPro" id="IPR000073">
    <property type="entry name" value="AB_hydrolase_1"/>
</dbReference>
<dbReference type="PANTHER" id="PTHR32268:SF11">
    <property type="entry name" value="HOMOSERINE O-ACETYLTRANSFERASE"/>
    <property type="match status" value="1"/>
</dbReference>
<organism evidence="6 7">
    <name type="scientific">Micrococcus terreus</name>
    <dbReference type="NCBI Taxonomy" id="574650"/>
    <lineage>
        <taxon>Bacteria</taxon>
        <taxon>Bacillati</taxon>
        <taxon>Actinomycetota</taxon>
        <taxon>Actinomycetes</taxon>
        <taxon>Micrococcales</taxon>
        <taxon>Micrococcaceae</taxon>
        <taxon>Micrococcus</taxon>
    </lineage>
</organism>
<dbReference type="SUPFAM" id="SSF53474">
    <property type="entry name" value="alpha/beta-Hydrolases"/>
    <property type="match status" value="1"/>
</dbReference>
<dbReference type="STRING" id="574650.SAMN04487966_1086"/>
<dbReference type="OrthoDB" id="9800754at2"/>
<feature type="domain" description="AB hydrolase-1" evidence="5">
    <location>
        <begin position="57"/>
        <end position="332"/>
    </location>
</feature>
<dbReference type="Gene3D" id="1.10.1740.110">
    <property type="match status" value="1"/>
</dbReference>
<comment type="function">
    <text evidence="2">Transfers an acetyl group from acetyl-CoA to L-homoserine, forming acetyl-L-homoserine.</text>
</comment>
<dbReference type="PIRSF" id="PIRSF000443">
    <property type="entry name" value="Homoser_Ac_trans"/>
    <property type="match status" value="1"/>
</dbReference>
<dbReference type="Gene3D" id="3.40.50.1820">
    <property type="entry name" value="alpha/beta hydrolase"/>
    <property type="match status" value="1"/>
</dbReference>
<evidence type="ECO:0000313" key="7">
    <source>
        <dbReference type="Proteomes" id="UP000198881"/>
    </source>
</evidence>
<name>A0A1I7MNX7_9MICC</name>
<comment type="caution">
    <text evidence="2">Lacks conserved residue(s) required for the propagation of feature annotation.</text>
</comment>
<evidence type="ECO:0000259" key="5">
    <source>
        <dbReference type="Pfam" id="PF00561"/>
    </source>
</evidence>
<keyword evidence="2" id="KW-0028">Amino-acid biosynthesis</keyword>
<dbReference type="EC" id="2.3.1.31" evidence="2"/>
<dbReference type="PANTHER" id="PTHR32268">
    <property type="entry name" value="HOMOSERINE O-ACETYLTRANSFERASE"/>
    <property type="match status" value="1"/>
</dbReference>
<evidence type="ECO:0000256" key="1">
    <source>
        <dbReference type="ARBA" id="ARBA00022679"/>
    </source>
</evidence>
<feature type="binding site" evidence="2">
    <location>
        <position position="366"/>
    </location>
    <ligand>
        <name>substrate</name>
    </ligand>
</feature>
<gene>
    <name evidence="2" type="primary">metXA</name>
    <name evidence="6" type="ORF">SAMN04487966_1086</name>
</gene>
<comment type="subunit">
    <text evidence="2">Homodimer.</text>
</comment>
<accession>A0A1I7MNX7</accession>
<comment type="subcellular location">
    <subcellularLocation>
        <location evidence="2">Cytoplasm</location>
    </subcellularLocation>
</comment>
<keyword evidence="2" id="KW-0012">Acyltransferase</keyword>
<comment type="catalytic activity">
    <reaction evidence="2">
        <text>L-homoserine + acetyl-CoA = O-acetyl-L-homoserine + CoA</text>
        <dbReference type="Rhea" id="RHEA:13701"/>
        <dbReference type="ChEBI" id="CHEBI:57287"/>
        <dbReference type="ChEBI" id="CHEBI:57288"/>
        <dbReference type="ChEBI" id="CHEBI:57476"/>
        <dbReference type="ChEBI" id="CHEBI:57716"/>
        <dbReference type="EC" id="2.3.1.31"/>
    </reaction>
</comment>
<feature type="binding site" evidence="2">
    <location>
        <position position="229"/>
    </location>
    <ligand>
        <name>substrate</name>
    </ligand>
</feature>
<keyword evidence="1 2" id="KW-0808">Transferase</keyword>
<dbReference type="EMBL" id="FPCG01000008">
    <property type="protein sequence ID" value="SFV23624.1"/>
    <property type="molecule type" value="Genomic_DNA"/>
</dbReference>
<evidence type="ECO:0000256" key="3">
    <source>
        <dbReference type="PIRSR" id="PIRSR000443-1"/>
    </source>
</evidence>
<dbReference type="AlphaFoldDB" id="A0A1I7MNX7"/>
<dbReference type="RefSeq" id="WP_091697916.1">
    <property type="nucleotide sequence ID" value="NZ_FPCG01000008.1"/>
</dbReference>
<dbReference type="InterPro" id="IPR029058">
    <property type="entry name" value="AB_hydrolase_fold"/>
</dbReference>
<feature type="region of interest" description="Disordered" evidence="4">
    <location>
        <begin position="1"/>
        <end position="25"/>
    </location>
</feature>
<feature type="active site" evidence="2 3">
    <location>
        <position position="365"/>
    </location>
</feature>
<dbReference type="Proteomes" id="UP000198881">
    <property type="component" value="Unassembled WGS sequence"/>
</dbReference>
<keyword evidence="2" id="KW-0486">Methionine biosynthesis</keyword>
<dbReference type="GO" id="GO:0005737">
    <property type="term" value="C:cytoplasm"/>
    <property type="evidence" value="ECO:0007669"/>
    <property type="project" value="UniProtKB-SubCell"/>
</dbReference>
<feature type="active site" description="Nucleophile" evidence="2 3">
    <location>
        <position position="160"/>
    </location>
</feature>
<dbReference type="NCBIfam" id="NF001209">
    <property type="entry name" value="PRK00175.1"/>
    <property type="match status" value="1"/>
</dbReference>
<reference evidence="6 7" key="1">
    <citation type="submission" date="2016-10" db="EMBL/GenBank/DDBJ databases">
        <authorList>
            <person name="de Groot N.N."/>
        </authorList>
    </citation>
    <scope>NUCLEOTIDE SEQUENCE [LARGE SCALE GENOMIC DNA]</scope>
    <source>
        <strain evidence="6 7">CGMCC 1.7054</strain>
    </source>
</reference>
<dbReference type="GO" id="GO:0009092">
    <property type="term" value="P:homoserine metabolic process"/>
    <property type="evidence" value="ECO:0007669"/>
    <property type="project" value="TreeGrafter"/>
</dbReference>
<sequence>MTDTLTRSTPVKDGPPVPESALRTHSIGPFEFETGGRLPNVEIAYETWGTLNADRSNAVLILHALTGSTHVAATAADPEPGWWEGLVGPGRPLDTEKWFVLAPNMLGGCYGTTGPSSLDPDGSPWGSRFPFTTIRDSVRAEALLADVLGIERFHAVVGGSMGGARALEWAATFPDRVAGVAVIACGAHSTAEQIAFAQSQTAAIRLDPHFAGGDYYGGPAPEGGLGIARRIAHITYRSEAELQGRFGRSPQPGEDPFGAPVARGGRYQVESYLDHQAGKLARRFDANSYLVLTEALMSHDVGRGRGGEGAALAGVTARAFVAAVDSDRLYWPEQSQELARQLTGSASRAEGRDVPLHLINSPIGHDGFLTDLEQVYPELVQTLEL</sequence>
<feature type="active site" evidence="2 3">
    <location>
        <position position="327"/>
    </location>
</feature>
<comment type="pathway">
    <text evidence="2">Amino-acid biosynthesis; L-methionine biosynthesis via de novo pathway; O-acetyl-L-homoserine from L-homoserine: step 1/1.</text>
</comment>
<evidence type="ECO:0000313" key="6">
    <source>
        <dbReference type="EMBL" id="SFV23624.1"/>
    </source>
</evidence>
<dbReference type="HAMAP" id="MF_00296">
    <property type="entry name" value="MetX_acyltransf"/>
    <property type="match status" value="1"/>
</dbReference>
<dbReference type="InterPro" id="IPR008220">
    <property type="entry name" value="HAT_MetX-like"/>
</dbReference>
<dbReference type="NCBIfam" id="TIGR01392">
    <property type="entry name" value="homoserO_Ac_trn"/>
    <property type="match status" value="1"/>
</dbReference>
<proteinExistence type="inferred from homology"/>
<evidence type="ECO:0000256" key="2">
    <source>
        <dbReference type="HAMAP-Rule" id="MF_00296"/>
    </source>
</evidence>
<dbReference type="GO" id="GO:0009086">
    <property type="term" value="P:methionine biosynthetic process"/>
    <property type="evidence" value="ECO:0007669"/>
    <property type="project" value="UniProtKB-UniRule"/>
</dbReference>